<dbReference type="EMBL" id="BMHF01000012">
    <property type="protein sequence ID" value="GGA44917.1"/>
    <property type="molecule type" value="Genomic_DNA"/>
</dbReference>
<evidence type="ECO:0000256" key="1">
    <source>
        <dbReference type="ARBA" id="ARBA00005854"/>
    </source>
</evidence>
<sequence>MGTIVAVRPLEEAFRKAIQEAAPGWELIDGSDPDKLTEHLPSAEVLLGWRSDSADVLLREGTPLKWVQNWGAGVEHLPLERFKELGITLTNASGVHPYPISEHIFAMLLSLTRRVHTAIRNQASRIWALSEEGMGEAHGRTIGILGVGSIGSETARLAKAFHMTVLGLRNSDKPDEWVDRMYTPGRLNELLAECDFVVNCLPYTKDTEKIMGKTQFEAMKPGSFYINIGRGATTDTSALVEALKNGTIAGAGLDVFEEEPLSQDHPLWDLEQVILTPHNAGSSTRYNERLIGIFTDNLRLYAQGQAPGVNVVDLIRQY</sequence>
<evidence type="ECO:0000259" key="5">
    <source>
        <dbReference type="Pfam" id="PF00389"/>
    </source>
</evidence>
<dbReference type="RefSeq" id="WP_094095942.1">
    <property type="nucleotide sequence ID" value="NZ_BMHF01000012.1"/>
</dbReference>
<dbReference type="InterPro" id="IPR006139">
    <property type="entry name" value="D-isomer_2_OHA_DH_cat_dom"/>
</dbReference>
<dbReference type="Pfam" id="PF00389">
    <property type="entry name" value="2-Hacid_dh"/>
    <property type="match status" value="1"/>
</dbReference>
<dbReference type="PANTHER" id="PTHR43333">
    <property type="entry name" value="2-HACID_DH_C DOMAIN-CONTAINING PROTEIN"/>
    <property type="match status" value="1"/>
</dbReference>
<organism evidence="7 8">
    <name type="scientific">Paenibacillus physcomitrellae</name>
    <dbReference type="NCBI Taxonomy" id="1619311"/>
    <lineage>
        <taxon>Bacteria</taxon>
        <taxon>Bacillati</taxon>
        <taxon>Bacillota</taxon>
        <taxon>Bacilli</taxon>
        <taxon>Bacillales</taxon>
        <taxon>Paenibacillaceae</taxon>
        <taxon>Paenibacillus</taxon>
    </lineage>
</organism>
<dbReference type="Pfam" id="PF02826">
    <property type="entry name" value="2-Hacid_dh_C"/>
    <property type="match status" value="1"/>
</dbReference>
<dbReference type="Proteomes" id="UP000609323">
    <property type="component" value="Unassembled WGS sequence"/>
</dbReference>
<dbReference type="CDD" id="cd05300">
    <property type="entry name" value="2-Hacid_dh_1"/>
    <property type="match status" value="1"/>
</dbReference>
<evidence type="ECO:0000259" key="6">
    <source>
        <dbReference type="Pfam" id="PF02826"/>
    </source>
</evidence>
<protein>
    <submittedName>
        <fullName evidence="7">3-phosphoglycerate dehydrogenase</fullName>
    </submittedName>
</protein>
<accession>A0ABQ1GJ81</accession>
<feature type="domain" description="D-isomer specific 2-hydroxyacid dehydrogenase catalytic" evidence="5">
    <location>
        <begin position="6"/>
        <end position="307"/>
    </location>
</feature>
<keyword evidence="8" id="KW-1185">Reference proteome</keyword>
<dbReference type="InterPro" id="IPR036291">
    <property type="entry name" value="NAD(P)-bd_dom_sf"/>
</dbReference>
<evidence type="ECO:0000256" key="3">
    <source>
        <dbReference type="ARBA" id="ARBA00023027"/>
    </source>
</evidence>
<feature type="domain" description="D-isomer specific 2-hydroxyacid dehydrogenase NAD-binding" evidence="6">
    <location>
        <begin position="105"/>
        <end position="280"/>
    </location>
</feature>
<evidence type="ECO:0000256" key="4">
    <source>
        <dbReference type="RuleBase" id="RU003719"/>
    </source>
</evidence>
<evidence type="ECO:0000313" key="8">
    <source>
        <dbReference type="Proteomes" id="UP000609323"/>
    </source>
</evidence>
<evidence type="ECO:0000256" key="2">
    <source>
        <dbReference type="ARBA" id="ARBA00023002"/>
    </source>
</evidence>
<evidence type="ECO:0000313" key="7">
    <source>
        <dbReference type="EMBL" id="GGA44917.1"/>
    </source>
</evidence>
<comment type="similarity">
    <text evidence="1 4">Belongs to the D-isomer specific 2-hydroxyacid dehydrogenase family.</text>
</comment>
<keyword evidence="2 4" id="KW-0560">Oxidoreductase</keyword>
<dbReference type="Gene3D" id="3.40.50.720">
    <property type="entry name" value="NAD(P)-binding Rossmann-like Domain"/>
    <property type="match status" value="2"/>
</dbReference>
<dbReference type="SUPFAM" id="SSF51735">
    <property type="entry name" value="NAD(P)-binding Rossmann-fold domains"/>
    <property type="match status" value="1"/>
</dbReference>
<name>A0ABQ1GJ81_9BACL</name>
<proteinExistence type="inferred from homology"/>
<dbReference type="InterPro" id="IPR006140">
    <property type="entry name" value="D-isomer_DH_NAD-bd"/>
</dbReference>
<keyword evidence="3" id="KW-0520">NAD</keyword>
<dbReference type="PANTHER" id="PTHR43333:SF1">
    <property type="entry name" value="D-ISOMER SPECIFIC 2-HYDROXYACID DEHYDROGENASE NAD-BINDING DOMAIN-CONTAINING PROTEIN"/>
    <property type="match status" value="1"/>
</dbReference>
<reference evidence="8" key="1">
    <citation type="journal article" date="2019" name="Int. J. Syst. Evol. Microbiol.">
        <title>The Global Catalogue of Microorganisms (GCM) 10K type strain sequencing project: providing services to taxonomists for standard genome sequencing and annotation.</title>
        <authorList>
            <consortium name="The Broad Institute Genomics Platform"/>
            <consortium name="The Broad Institute Genome Sequencing Center for Infectious Disease"/>
            <person name="Wu L."/>
            <person name="Ma J."/>
        </authorList>
    </citation>
    <scope>NUCLEOTIDE SEQUENCE [LARGE SCALE GENOMIC DNA]</scope>
    <source>
        <strain evidence="8">CGMCC 1.15044</strain>
    </source>
</reference>
<gene>
    <name evidence="7" type="ORF">GCM10010917_32800</name>
</gene>
<dbReference type="SUPFAM" id="SSF52283">
    <property type="entry name" value="Formate/glycerate dehydrogenase catalytic domain-like"/>
    <property type="match status" value="1"/>
</dbReference>
<comment type="caution">
    <text evidence="7">The sequence shown here is derived from an EMBL/GenBank/DDBJ whole genome shotgun (WGS) entry which is preliminary data.</text>
</comment>